<dbReference type="EMBL" id="VDUZ01000083">
    <property type="protein sequence ID" value="TXL69431.1"/>
    <property type="molecule type" value="Genomic_DNA"/>
</dbReference>
<sequence>MILLDTNVLSELMRPAPSTAVEGWMGRQPTARLFIAAITEAELRYGLALLPEGRRRKQLITQAEAMLAEDFAGRILPFDSPAAVAYARIAAARRHAGRPISQADAQIAAIAASRGAALATRDAAGFVDCGIEIIDPWSKP</sequence>
<keyword evidence="2 8" id="KW-1277">Toxin-antitoxin system</keyword>
<keyword evidence="3 8" id="KW-0540">Nuclease</keyword>
<keyword evidence="5 8" id="KW-0378">Hydrolase</keyword>
<feature type="domain" description="PIN" evidence="9">
    <location>
        <begin position="2"/>
        <end position="123"/>
    </location>
</feature>
<dbReference type="GO" id="GO:0016787">
    <property type="term" value="F:hydrolase activity"/>
    <property type="evidence" value="ECO:0007669"/>
    <property type="project" value="UniProtKB-KW"/>
</dbReference>
<dbReference type="InterPro" id="IPR050556">
    <property type="entry name" value="Type_II_TA_system_RNase"/>
</dbReference>
<comment type="cofactor">
    <cofactor evidence="1 8">
        <name>Mg(2+)</name>
        <dbReference type="ChEBI" id="CHEBI:18420"/>
    </cofactor>
</comment>
<keyword evidence="4 8" id="KW-0479">Metal-binding</keyword>
<evidence type="ECO:0000256" key="5">
    <source>
        <dbReference type="ARBA" id="ARBA00022801"/>
    </source>
</evidence>
<reference evidence="10 11" key="1">
    <citation type="submission" date="2019-06" db="EMBL/GenBank/DDBJ databases">
        <title>New taxonomy in bacterial strain CC-CFT640, isolated from vineyard.</title>
        <authorList>
            <person name="Lin S.-Y."/>
            <person name="Tsai C.-F."/>
            <person name="Young C.-C."/>
        </authorList>
    </citation>
    <scope>NUCLEOTIDE SEQUENCE [LARGE SCALE GENOMIC DNA]</scope>
    <source>
        <strain evidence="10 11">CC-CFT640</strain>
    </source>
</reference>
<dbReference type="PANTHER" id="PTHR33653">
    <property type="entry name" value="RIBONUCLEASE VAPC2"/>
    <property type="match status" value="1"/>
</dbReference>
<dbReference type="RefSeq" id="WP_147852433.1">
    <property type="nucleotide sequence ID" value="NZ_VDUZ01000083.1"/>
</dbReference>
<evidence type="ECO:0000313" key="10">
    <source>
        <dbReference type="EMBL" id="TXL69431.1"/>
    </source>
</evidence>
<dbReference type="Pfam" id="PF01850">
    <property type="entry name" value="PIN"/>
    <property type="match status" value="1"/>
</dbReference>
<comment type="similarity">
    <text evidence="7 8">Belongs to the PINc/VapC protein family.</text>
</comment>
<comment type="caution">
    <text evidence="10">The sequence shown here is derived from an EMBL/GenBank/DDBJ whole genome shotgun (WGS) entry which is preliminary data.</text>
</comment>
<name>A0A5C8P7M1_9HYPH</name>
<evidence type="ECO:0000256" key="3">
    <source>
        <dbReference type="ARBA" id="ARBA00022722"/>
    </source>
</evidence>
<dbReference type="GO" id="GO:0004540">
    <property type="term" value="F:RNA nuclease activity"/>
    <property type="evidence" value="ECO:0007669"/>
    <property type="project" value="InterPro"/>
</dbReference>
<keyword evidence="8" id="KW-0800">Toxin</keyword>
<dbReference type="HAMAP" id="MF_00265">
    <property type="entry name" value="VapC_Nob1"/>
    <property type="match status" value="1"/>
</dbReference>
<proteinExistence type="inferred from homology"/>
<dbReference type="Gene3D" id="3.40.50.1010">
    <property type="entry name" value="5'-nuclease"/>
    <property type="match status" value="1"/>
</dbReference>
<dbReference type="EC" id="3.1.-.-" evidence="8"/>
<evidence type="ECO:0000313" key="11">
    <source>
        <dbReference type="Proteomes" id="UP000321638"/>
    </source>
</evidence>
<dbReference type="GO" id="GO:0090729">
    <property type="term" value="F:toxin activity"/>
    <property type="evidence" value="ECO:0007669"/>
    <property type="project" value="UniProtKB-KW"/>
</dbReference>
<keyword evidence="6 8" id="KW-0460">Magnesium</keyword>
<dbReference type="InterPro" id="IPR002716">
    <property type="entry name" value="PIN_dom"/>
</dbReference>
<dbReference type="AlphaFoldDB" id="A0A5C8P7M1"/>
<comment type="function">
    <text evidence="8">Toxic component of a toxin-antitoxin (TA) system. An RNase.</text>
</comment>
<evidence type="ECO:0000256" key="8">
    <source>
        <dbReference type="HAMAP-Rule" id="MF_00265"/>
    </source>
</evidence>
<gene>
    <name evidence="8" type="primary">vapC</name>
    <name evidence="10" type="ORF">FHP25_39020</name>
</gene>
<dbReference type="InterPro" id="IPR029060">
    <property type="entry name" value="PIN-like_dom_sf"/>
</dbReference>
<evidence type="ECO:0000256" key="1">
    <source>
        <dbReference type="ARBA" id="ARBA00001946"/>
    </source>
</evidence>
<organism evidence="10 11">
    <name type="scientific">Vineibacter terrae</name>
    <dbReference type="NCBI Taxonomy" id="2586908"/>
    <lineage>
        <taxon>Bacteria</taxon>
        <taxon>Pseudomonadati</taxon>
        <taxon>Pseudomonadota</taxon>
        <taxon>Alphaproteobacteria</taxon>
        <taxon>Hyphomicrobiales</taxon>
        <taxon>Vineibacter</taxon>
    </lineage>
</organism>
<dbReference type="GO" id="GO:0000287">
    <property type="term" value="F:magnesium ion binding"/>
    <property type="evidence" value="ECO:0007669"/>
    <property type="project" value="UniProtKB-UniRule"/>
</dbReference>
<evidence type="ECO:0000256" key="2">
    <source>
        <dbReference type="ARBA" id="ARBA00022649"/>
    </source>
</evidence>
<dbReference type="SUPFAM" id="SSF88723">
    <property type="entry name" value="PIN domain-like"/>
    <property type="match status" value="1"/>
</dbReference>
<feature type="binding site" evidence="8">
    <location>
        <position position="104"/>
    </location>
    <ligand>
        <name>Mg(2+)</name>
        <dbReference type="ChEBI" id="CHEBI:18420"/>
    </ligand>
</feature>
<feature type="binding site" evidence="8">
    <location>
        <position position="5"/>
    </location>
    <ligand>
        <name>Mg(2+)</name>
        <dbReference type="ChEBI" id="CHEBI:18420"/>
    </ligand>
</feature>
<evidence type="ECO:0000256" key="4">
    <source>
        <dbReference type="ARBA" id="ARBA00022723"/>
    </source>
</evidence>
<dbReference type="InterPro" id="IPR022907">
    <property type="entry name" value="VapC_family"/>
</dbReference>
<evidence type="ECO:0000256" key="7">
    <source>
        <dbReference type="ARBA" id="ARBA00038093"/>
    </source>
</evidence>
<keyword evidence="11" id="KW-1185">Reference proteome</keyword>
<dbReference type="OrthoDB" id="7188375at2"/>
<evidence type="ECO:0000256" key="6">
    <source>
        <dbReference type="ARBA" id="ARBA00022842"/>
    </source>
</evidence>
<dbReference type="Proteomes" id="UP000321638">
    <property type="component" value="Unassembled WGS sequence"/>
</dbReference>
<accession>A0A5C8P7M1</accession>
<protein>
    <recommendedName>
        <fullName evidence="8">Ribonuclease VapC</fullName>
        <shortName evidence="8">RNase VapC</shortName>
        <ecNumber evidence="8">3.1.-.-</ecNumber>
    </recommendedName>
    <alternativeName>
        <fullName evidence="8">Toxin VapC</fullName>
    </alternativeName>
</protein>
<dbReference type="PANTHER" id="PTHR33653:SF1">
    <property type="entry name" value="RIBONUCLEASE VAPC2"/>
    <property type="match status" value="1"/>
</dbReference>
<evidence type="ECO:0000259" key="9">
    <source>
        <dbReference type="Pfam" id="PF01850"/>
    </source>
</evidence>